<feature type="domain" description="N-acetyltransferase" evidence="1">
    <location>
        <begin position="172"/>
        <end position="316"/>
    </location>
</feature>
<protein>
    <submittedName>
        <fullName evidence="2">GNAT family N-acetyltransferase</fullName>
    </submittedName>
</protein>
<dbReference type="EMBL" id="CP060789">
    <property type="protein sequence ID" value="QNP56722.1"/>
    <property type="molecule type" value="Genomic_DNA"/>
</dbReference>
<accession>A0A7H0H856</accession>
<name>A0A7H0H856_9ACTN</name>
<dbReference type="CDD" id="cd04301">
    <property type="entry name" value="NAT_SF"/>
    <property type="match status" value="1"/>
</dbReference>
<evidence type="ECO:0000259" key="1">
    <source>
        <dbReference type="PROSITE" id="PS51186"/>
    </source>
</evidence>
<sequence>MTDMDLYIEPHLRWRLLQSGDAEALAALRTQLEALDNSVLTGLGAEFTGQDTHVPAALAVGGWDPYDSLSAYGLAYQPDESVLKLHLLGGVHPVHRHMSVGSSLLRWQVERSIAWRDEVHPGQDLTLCCHAETGRPGLERAALAIGFTPERYYYDLHRDLGSPIPERTVDGVRVVSFPPERSDDVRRVHNRSFANLGSAEVSPEQWGARIEDPAFRPEWSSIALVGERVVGYALCVEEGEAGQRVGWTERFGVDPDHRRRGIALALLSRSLRAMRADGCVEAGIGIDTPDGLGLARIGEDLGYTTRDAVALLTRVVPADR</sequence>
<evidence type="ECO:0000313" key="2">
    <source>
        <dbReference type="EMBL" id="QNP56722.1"/>
    </source>
</evidence>
<dbReference type="SUPFAM" id="SSF55729">
    <property type="entry name" value="Acyl-CoA N-acyltransferases (Nat)"/>
    <property type="match status" value="1"/>
</dbReference>
<organism evidence="2 3">
    <name type="scientific">Tessaracoccus defluvii</name>
    <dbReference type="NCBI Taxonomy" id="1285901"/>
    <lineage>
        <taxon>Bacteria</taxon>
        <taxon>Bacillati</taxon>
        <taxon>Actinomycetota</taxon>
        <taxon>Actinomycetes</taxon>
        <taxon>Propionibacteriales</taxon>
        <taxon>Propionibacteriaceae</taxon>
        <taxon>Tessaracoccus</taxon>
    </lineage>
</organism>
<dbReference type="InterPro" id="IPR000182">
    <property type="entry name" value="GNAT_dom"/>
</dbReference>
<keyword evidence="2" id="KW-0808">Transferase</keyword>
<dbReference type="Gene3D" id="3.40.630.30">
    <property type="match status" value="1"/>
</dbReference>
<reference evidence="2 3" key="1">
    <citation type="submission" date="2020-08" db="EMBL/GenBank/DDBJ databases">
        <title>Genome sequence of Tessaracoccus defluvii JCM 17540T.</title>
        <authorList>
            <person name="Hyun D.-W."/>
            <person name="Bae J.-W."/>
        </authorList>
    </citation>
    <scope>NUCLEOTIDE SEQUENCE [LARGE SCALE GENOMIC DNA]</scope>
    <source>
        <strain evidence="2 3">JCM 17540</strain>
    </source>
</reference>
<gene>
    <name evidence="2" type="ORF">H9L22_04930</name>
</gene>
<dbReference type="InterPro" id="IPR016181">
    <property type="entry name" value="Acyl_CoA_acyltransferase"/>
</dbReference>
<dbReference type="Proteomes" id="UP000516117">
    <property type="component" value="Chromosome"/>
</dbReference>
<dbReference type="AlphaFoldDB" id="A0A7H0H856"/>
<dbReference type="GO" id="GO:0016747">
    <property type="term" value="F:acyltransferase activity, transferring groups other than amino-acyl groups"/>
    <property type="evidence" value="ECO:0007669"/>
    <property type="project" value="InterPro"/>
</dbReference>
<proteinExistence type="predicted"/>
<dbReference type="Pfam" id="PF00583">
    <property type="entry name" value="Acetyltransf_1"/>
    <property type="match status" value="1"/>
</dbReference>
<evidence type="ECO:0000313" key="3">
    <source>
        <dbReference type="Proteomes" id="UP000516117"/>
    </source>
</evidence>
<dbReference type="PROSITE" id="PS51186">
    <property type="entry name" value="GNAT"/>
    <property type="match status" value="1"/>
</dbReference>
<dbReference type="KEGG" id="tdf:H9L22_04930"/>
<keyword evidence="3" id="KW-1185">Reference proteome</keyword>